<sequence length="76" mass="8892">MALTHFKKLDVQSMERLYEEKERKRRQRAEQKRQHEREEQQQQQQQKQAQLPSAALATVLGQTVEVLGATEAQTTS</sequence>
<evidence type="ECO:0000313" key="2">
    <source>
        <dbReference type="EMBL" id="KAK1658531.1"/>
    </source>
</evidence>
<gene>
    <name evidence="2" type="ORF">BDP55DRAFT_524786</name>
</gene>
<dbReference type="AlphaFoldDB" id="A0AAJ0ENF7"/>
<dbReference type="Proteomes" id="UP001224890">
    <property type="component" value="Unassembled WGS sequence"/>
</dbReference>
<feature type="region of interest" description="Disordered" evidence="1">
    <location>
        <begin position="1"/>
        <end position="52"/>
    </location>
</feature>
<name>A0AAJ0ENF7_9PEZI</name>
<protein>
    <submittedName>
        <fullName evidence="2">Uncharacterized protein</fullName>
    </submittedName>
</protein>
<accession>A0AAJ0ENF7</accession>
<dbReference type="RefSeq" id="XP_060423295.1">
    <property type="nucleotide sequence ID" value="XM_060567802.1"/>
</dbReference>
<reference evidence="2" key="1">
    <citation type="submission" date="2021-06" db="EMBL/GenBank/DDBJ databases">
        <title>Comparative genomics, transcriptomics and evolutionary studies reveal genomic signatures of adaptation to plant cell wall in hemibiotrophic fungi.</title>
        <authorList>
            <consortium name="DOE Joint Genome Institute"/>
            <person name="Baroncelli R."/>
            <person name="Diaz J.F."/>
            <person name="Benocci T."/>
            <person name="Peng M."/>
            <person name="Battaglia E."/>
            <person name="Haridas S."/>
            <person name="Andreopoulos W."/>
            <person name="Labutti K."/>
            <person name="Pangilinan J."/>
            <person name="Floch G.L."/>
            <person name="Makela M.R."/>
            <person name="Henrissat B."/>
            <person name="Grigoriev I.V."/>
            <person name="Crouch J.A."/>
            <person name="De Vries R.P."/>
            <person name="Sukno S.A."/>
            <person name="Thon M.R."/>
        </authorList>
    </citation>
    <scope>NUCLEOTIDE SEQUENCE</scope>
    <source>
        <strain evidence="2">CBS 193.32</strain>
    </source>
</reference>
<evidence type="ECO:0000313" key="3">
    <source>
        <dbReference type="Proteomes" id="UP001224890"/>
    </source>
</evidence>
<proteinExistence type="predicted"/>
<organism evidence="2 3">
    <name type="scientific">Colletotrichum godetiae</name>
    <dbReference type="NCBI Taxonomy" id="1209918"/>
    <lineage>
        <taxon>Eukaryota</taxon>
        <taxon>Fungi</taxon>
        <taxon>Dikarya</taxon>
        <taxon>Ascomycota</taxon>
        <taxon>Pezizomycotina</taxon>
        <taxon>Sordariomycetes</taxon>
        <taxon>Hypocreomycetidae</taxon>
        <taxon>Glomerellales</taxon>
        <taxon>Glomerellaceae</taxon>
        <taxon>Colletotrichum</taxon>
        <taxon>Colletotrichum acutatum species complex</taxon>
    </lineage>
</organism>
<comment type="caution">
    <text evidence="2">The sequence shown here is derived from an EMBL/GenBank/DDBJ whole genome shotgun (WGS) entry which is preliminary data.</text>
</comment>
<feature type="compositionally biased region" description="Basic and acidic residues" evidence="1">
    <location>
        <begin position="16"/>
        <end position="40"/>
    </location>
</feature>
<evidence type="ECO:0000256" key="1">
    <source>
        <dbReference type="SAM" id="MobiDB-lite"/>
    </source>
</evidence>
<dbReference type="GeneID" id="85452328"/>
<keyword evidence="3" id="KW-1185">Reference proteome</keyword>
<feature type="non-terminal residue" evidence="2">
    <location>
        <position position="76"/>
    </location>
</feature>
<dbReference type="EMBL" id="JAHMHR010000072">
    <property type="protein sequence ID" value="KAK1658531.1"/>
    <property type="molecule type" value="Genomic_DNA"/>
</dbReference>
<feature type="compositionally biased region" description="Low complexity" evidence="1">
    <location>
        <begin position="41"/>
        <end position="50"/>
    </location>
</feature>